<keyword evidence="2" id="KW-1185">Reference proteome</keyword>
<dbReference type="EMBL" id="JBGEHV010000021">
    <property type="protein sequence ID" value="MEY8040375.1"/>
    <property type="molecule type" value="Genomic_DNA"/>
</dbReference>
<accession>A0ABV4CH08</accession>
<protein>
    <submittedName>
        <fullName evidence="1">Lasso RiPP family leader peptide-containing protein</fullName>
    </submittedName>
</protein>
<dbReference type="RefSeq" id="WP_345367284.1">
    <property type="nucleotide sequence ID" value="NZ_BAABII010000018.1"/>
</dbReference>
<name>A0ABV4CH08_9PSEU</name>
<evidence type="ECO:0000313" key="2">
    <source>
        <dbReference type="Proteomes" id="UP001564626"/>
    </source>
</evidence>
<evidence type="ECO:0000313" key="1">
    <source>
        <dbReference type="EMBL" id="MEY8040375.1"/>
    </source>
</evidence>
<proteinExistence type="predicted"/>
<dbReference type="NCBIfam" id="NF033521">
    <property type="entry name" value="lasso_leader_L3"/>
    <property type="match status" value="1"/>
</dbReference>
<organism evidence="1 2">
    <name type="scientific">Saccharopolyspora cebuensis</name>
    <dbReference type="NCBI Taxonomy" id="418759"/>
    <lineage>
        <taxon>Bacteria</taxon>
        <taxon>Bacillati</taxon>
        <taxon>Actinomycetota</taxon>
        <taxon>Actinomycetes</taxon>
        <taxon>Pseudonocardiales</taxon>
        <taxon>Pseudonocardiaceae</taxon>
        <taxon>Saccharopolyspora</taxon>
    </lineage>
</organism>
<gene>
    <name evidence="1" type="ORF">AB8O55_13295</name>
</gene>
<dbReference type="Proteomes" id="UP001564626">
    <property type="component" value="Unassembled WGS sequence"/>
</dbReference>
<reference evidence="1 2" key="1">
    <citation type="submission" date="2024-08" db="EMBL/GenBank/DDBJ databases">
        <title>Genome mining of Saccharopolyspora cebuensis PGLac3 from Nigerian medicinal plant.</title>
        <authorList>
            <person name="Ezeobiora C.E."/>
            <person name="Igbokwe N.H."/>
            <person name="Amin D.H."/>
            <person name="Mendie U.E."/>
        </authorList>
    </citation>
    <scope>NUCLEOTIDE SEQUENCE [LARGE SCALE GENOMIC DNA]</scope>
    <source>
        <strain evidence="1 2">PGLac3</strain>
    </source>
</reference>
<comment type="caution">
    <text evidence="1">The sequence shown here is derived from an EMBL/GenBank/DDBJ whole genome shotgun (WGS) entry which is preliminary data.</text>
</comment>
<sequence length="34" mass="3866">MNDYIAPTLAEVGEFTEDTLGWGNTYWDNATEQI</sequence>